<dbReference type="GO" id="GO:1990904">
    <property type="term" value="C:ribonucleoprotein complex"/>
    <property type="evidence" value="ECO:0007669"/>
    <property type="project" value="UniProtKB-KW"/>
</dbReference>
<protein>
    <recommendedName>
        <fullName evidence="6">Large ribosomal subunit protein uL23</fullName>
    </recommendedName>
</protein>
<dbReference type="InterPro" id="IPR012678">
    <property type="entry name" value="Ribosomal_uL23/eL15/eS24_sf"/>
</dbReference>
<gene>
    <name evidence="6" type="primary">rplW</name>
    <name evidence="8" type="ORF">HMPREF3182_00554</name>
</gene>
<reference evidence="9" key="1">
    <citation type="submission" date="2016-01" db="EMBL/GenBank/DDBJ databases">
        <authorList>
            <person name="Mitreva M."/>
            <person name="Pepin K.H."/>
            <person name="Mihindukulasuriya K.A."/>
            <person name="Fulton R."/>
            <person name="Fronick C."/>
            <person name="O'Laughlin M."/>
            <person name="Miner T."/>
            <person name="Herter B."/>
            <person name="Rosa B.A."/>
            <person name="Cordes M."/>
            <person name="Tomlinson C."/>
            <person name="Wollam A."/>
            <person name="Palsikar V.B."/>
            <person name="Mardis E.R."/>
            <person name="Wilson R.K."/>
        </authorList>
    </citation>
    <scope>NUCLEOTIDE SEQUENCE [LARGE SCALE GENOMIC DNA]</scope>
    <source>
        <strain evidence="9">KA00182</strain>
    </source>
</reference>
<dbReference type="GO" id="GO:0006412">
    <property type="term" value="P:translation"/>
    <property type="evidence" value="ECO:0007669"/>
    <property type="project" value="UniProtKB-UniRule"/>
</dbReference>
<accession>A0A134CJD9</accession>
<evidence type="ECO:0000256" key="5">
    <source>
        <dbReference type="ARBA" id="ARBA00023274"/>
    </source>
</evidence>
<dbReference type="NCBIfam" id="NF004366">
    <property type="entry name" value="PRK05738.3-2"/>
    <property type="match status" value="1"/>
</dbReference>
<dbReference type="SUPFAM" id="SSF54189">
    <property type="entry name" value="Ribosomal proteins S24e, L23 and L15e"/>
    <property type="match status" value="1"/>
</dbReference>
<evidence type="ECO:0000256" key="6">
    <source>
        <dbReference type="HAMAP-Rule" id="MF_01369"/>
    </source>
</evidence>
<comment type="similarity">
    <text evidence="1 6 7">Belongs to the universal ribosomal protein uL23 family.</text>
</comment>
<name>A0A134CJD9_9FIRM</name>
<comment type="subunit">
    <text evidence="6">Part of the 50S ribosomal subunit. Contacts protein L29, and trigger factor when it is bound to the ribosome.</text>
</comment>
<dbReference type="STRING" id="1588748.HMPREF3182_00554"/>
<evidence type="ECO:0000313" key="8">
    <source>
        <dbReference type="EMBL" id="KXB92229.1"/>
    </source>
</evidence>
<dbReference type="PROSITE" id="PS00050">
    <property type="entry name" value="RIBOSOMAL_L23"/>
    <property type="match status" value="1"/>
</dbReference>
<dbReference type="FunFam" id="3.30.70.330:FF:000001">
    <property type="entry name" value="50S ribosomal protein L23"/>
    <property type="match status" value="1"/>
</dbReference>
<evidence type="ECO:0000256" key="4">
    <source>
        <dbReference type="ARBA" id="ARBA00022980"/>
    </source>
</evidence>
<dbReference type="GO" id="GO:0003735">
    <property type="term" value="F:structural constituent of ribosome"/>
    <property type="evidence" value="ECO:0007669"/>
    <property type="project" value="InterPro"/>
</dbReference>
<dbReference type="GO" id="GO:0005840">
    <property type="term" value="C:ribosome"/>
    <property type="evidence" value="ECO:0007669"/>
    <property type="project" value="UniProtKB-KW"/>
</dbReference>
<dbReference type="HAMAP" id="MF_01369_B">
    <property type="entry name" value="Ribosomal_uL23_B"/>
    <property type="match status" value="1"/>
</dbReference>
<dbReference type="NCBIfam" id="NF004359">
    <property type="entry name" value="PRK05738.1-3"/>
    <property type="match status" value="1"/>
</dbReference>
<sequence length="94" mass="10816">MEMHDLLLKPVITEKTTMLMSDGKYTFRVPLKANKVEIRKAVEQVFNVHVTKVNTIRVLGKVKRMGKFEGKRSDYKKAIVTLQEGETIEFFEGA</sequence>
<comment type="function">
    <text evidence="6">One of the early assembly proteins it binds 23S rRNA. One of the proteins that surrounds the polypeptide exit tunnel on the outside of the ribosome. Forms the main docking site for trigger factor binding to the ribosome.</text>
</comment>
<evidence type="ECO:0000256" key="7">
    <source>
        <dbReference type="RuleBase" id="RU003934"/>
    </source>
</evidence>
<dbReference type="InterPro" id="IPR012677">
    <property type="entry name" value="Nucleotide-bd_a/b_plait_sf"/>
</dbReference>
<dbReference type="InterPro" id="IPR013025">
    <property type="entry name" value="Ribosomal_uL23-like"/>
</dbReference>
<keyword evidence="3 6" id="KW-0694">RNA-binding</keyword>
<dbReference type="PANTHER" id="PTHR12059:SF5">
    <property type="entry name" value="LARGE RIBOSOMAL SUBUNIT PROTEIN UL23M"/>
    <property type="match status" value="1"/>
</dbReference>
<proteinExistence type="inferred from homology"/>
<evidence type="ECO:0000256" key="3">
    <source>
        <dbReference type="ARBA" id="ARBA00022884"/>
    </source>
</evidence>
<dbReference type="GO" id="GO:0019843">
    <property type="term" value="F:rRNA binding"/>
    <property type="evidence" value="ECO:0007669"/>
    <property type="project" value="UniProtKB-UniRule"/>
</dbReference>
<dbReference type="AlphaFoldDB" id="A0A134CJD9"/>
<evidence type="ECO:0000313" key="9">
    <source>
        <dbReference type="Proteomes" id="UP000070160"/>
    </source>
</evidence>
<dbReference type="Gene3D" id="3.30.70.330">
    <property type="match status" value="1"/>
</dbReference>
<dbReference type="Proteomes" id="UP000070160">
    <property type="component" value="Unassembled WGS sequence"/>
</dbReference>
<evidence type="ECO:0000256" key="2">
    <source>
        <dbReference type="ARBA" id="ARBA00022730"/>
    </source>
</evidence>
<dbReference type="PATRIC" id="fig|1588748.3.peg.525"/>
<organism evidence="8 9">
    <name type="scientific">Megasphaera hutchinsoni</name>
    <dbReference type="NCBI Taxonomy" id="1588748"/>
    <lineage>
        <taxon>Bacteria</taxon>
        <taxon>Bacillati</taxon>
        <taxon>Bacillota</taxon>
        <taxon>Negativicutes</taxon>
        <taxon>Veillonellales</taxon>
        <taxon>Veillonellaceae</taxon>
        <taxon>Megasphaera</taxon>
    </lineage>
</organism>
<keyword evidence="2 6" id="KW-0699">rRNA-binding</keyword>
<dbReference type="PANTHER" id="PTHR12059">
    <property type="entry name" value="RIBOSOMAL PROTEIN L23-RELATED"/>
    <property type="match status" value="1"/>
</dbReference>
<keyword evidence="4 6" id="KW-0689">Ribosomal protein</keyword>
<dbReference type="Pfam" id="PF00276">
    <property type="entry name" value="Ribosomal_L23"/>
    <property type="match status" value="1"/>
</dbReference>
<evidence type="ECO:0000256" key="1">
    <source>
        <dbReference type="ARBA" id="ARBA00006700"/>
    </source>
</evidence>
<dbReference type="EMBL" id="LSDT01000017">
    <property type="protein sequence ID" value="KXB92229.1"/>
    <property type="molecule type" value="Genomic_DNA"/>
</dbReference>
<keyword evidence="5 6" id="KW-0687">Ribonucleoprotein</keyword>
<comment type="caution">
    <text evidence="8">The sequence shown here is derived from an EMBL/GenBank/DDBJ whole genome shotgun (WGS) entry which is preliminary data.</text>
</comment>
<dbReference type="RefSeq" id="WP_007392358.1">
    <property type="nucleotide sequence ID" value="NZ_KQ960936.1"/>
</dbReference>
<keyword evidence="9" id="KW-1185">Reference proteome</keyword>
<dbReference type="InterPro" id="IPR001014">
    <property type="entry name" value="Ribosomal_uL23_CS"/>
</dbReference>
<dbReference type="NCBIfam" id="NF004363">
    <property type="entry name" value="PRK05738.2-4"/>
    <property type="match status" value="1"/>
</dbReference>